<dbReference type="SMART" id="SM00066">
    <property type="entry name" value="GAL4"/>
    <property type="match status" value="2"/>
</dbReference>
<dbReference type="PANTHER" id="PTHR47338">
    <property type="entry name" value="ZN(II)2CYS6 TRANSCRIPTION FACTOR (EUROFUNG)-RELATED"/>
    <property type="match status" value="1"/>
</dbReference>
<feature type="domain" description="Zn(2)-C6 fungal-type" evidence="7">
    <location>
        <begin position="58"/>
        <end position="87"/>
    </location>
</feature>
<keyword evidence="4" id="KW-0804">Transcription</keyword>
<comment type="caution">
    <text evidence="8">The sequence shown here is derived from an EMBL/GenBank/DDBJ whole genome shotgun (WGS) entry which is preliminary data.</text>
</comment>
<evidence type="ECO:0000256" key="5">
    <source>
        <dbReference type="ARBA" id="ARBA00023242"/>
    </source>
</evidence>
<evidence type="ECO:0000256" key="2">
    <source>
        <dbReference type="ARBA" id="ARBA00022723"/>
    </source>
</evidence>
<dbReference type="PROSITE" id="PS00463">
    <property type="entry name" value="ZN2_CY6_FUNGAL_1"/>
    <property type="match status" value="2"/>
</dbReference>
<dbReference type="InterPro" id="IPR050815">
    <property type="entry name" value="TF_fung"/>
</dbReference>
<keyword evidence="9" id="KW-1185">Reference proteome</keyword>
<dbReference type="PROSITE" id="PS50048">
    <property type="entry name" value="ZN2_CY6_FUNGAL_2"/>
    <property type="match status" value="2"/>
</dbReference>
<feature type="compositionally biased region" description="Low complexity" evidence="6">
    <location>
        <begin position="110"/>
        <end position="126"/>
    </location>
</feature>
<dbReference type="GO" id="GO:0000981">
    <property type="term" value="F:DNA-binding transcription factor activity, RNA polymerase II-specific"/>
    <property type="evidence" value="ECO:0007669"/>
    <property type="project" value="InterPro"/>
</dbReference>
<dbReference type="PANTHER" id="PTHR47338:SF5">
    <property type="entry name" value="ZN(II)2CYS6 TRANSCRIPTION FACTOR (EUROFUNG)"/>
    <property type="match status" value="1"/>
</dbReference>
<dbReference type="Proteomes" id="UP001221142">
    <property type="component" value="Unassembled WGS sequence"/>
</dbReference>
<name>A0AAD7AZ17_9AGAR</name>
<evidence type="ECO:0000256" key="3">
    <source>
        <dbReference type="ARBA" id="ARBA00023015"/>
    </source>
</evidence>
<reference evidence="8" key="1">
    <citation type="submission" date="2023-03" db="EMBL/GenBank/DDBJ databases">
        <title>Massive genome expansion in bonnet fungi (Mycena s.s.) driven by repeated elements and novel gene families across ecological guilds.</title>
        <authorList>
            <consortium name="Lawrence Berkeley National Laboratory"/>
            <person name="Harder C.B."/>
            <person name="Miyauchi S."/>
            <person name="Viragh M."/>
            <person name="Kuo A."/>
            <person name="Thoen E."/>
            <person name="Andreopoulos B."/>
            <person name="Lu D."/>
            <person name="Skrede I."/>
            <person name="Drula E."/>
            <person name="Henrissat B."/>
            <person name="Morin E."/>
            <person name="Kohler A."/>
            <person name="Barry K."/>
            <person name="LaButti K."/>
            <person name="Morin E."/>
            <person name="Salamov A."/>
            <person name="Lipzen A."/>
            <person name="Mereny Z."/>
            <person name="Hegedus B."/>
            <person name="Baldrian P."/>
            <person name="Stursova M."/>
            <person name="Weitz H."/>
            <person name="Taylor A."/>
            <person name="Grigoriev I.V."/>
            <person name="Nagy L.G."/>
            <person name="Martin F."/>
            <person name="Kauserud H."/>
        </authorList>
    </citation>
    <scope>NUCLEOTIDE SEQUENCE</scope>
    <source>
        <strain evidence="8">9284</strain>
    </source>
</reference>
<keyword evidence="2" id="KW-0479">Metal-binding</keyword>
<keyword evidence="5" id="KW-0539">Nucleus</keyword>
<evidence type="ECO:0000259" key="7">
    <source>
        <dbReference type="PROSITE" id="PS50048"/>
    </source>
</evidence>
<accession>A0AAD7AZ17</accession>
<protein>
    <recommendedName>
        <fullName evidence="7">Zn(2)-C6 fungal-type domain-containing protein</fullName>
    </recommendedName>
</protein>
<evidence type="ECO:0000256" key="1">
    <source>
        <dbReference type="ARBA" id="ARBA00004123"/>
    </source>
</evidence>
<evidence type="ECO:0000256" key="6">
    <source>
        <dbReference type="SAM" id="MobiDB-lite"/>
    </source>
</evidence>
<dbReference type="SUPFAM" id="SSF57701">
    <property type="entry name" value="Zn2/Cys6 DNA-binding domain"/>
    <property type="match status" value="2"/>
</dbReference>
<organism evidence="8 9">
    <name type="scientific">Roridomyces roridus</name>
    <dbReference type="NCBI Taxonomy" id="1738132"/>
    <lineage>
        <taxon>Eukaryota</taxon>
        <taxon>Fungi</taxon>
        <taxon>Dikarya</taxon>
        <taxon>Basidiomycota</taxon>
        <taxon>Agaricomycotina</taxon>
        <taxon>Agaricomycetes</taxon>
        <taxon>Agaricomycetidae</taxon>
        <taxon>Agaricales</taxon>
        <taxon>Marasmiineae</taxon>
        <taxon>Mycenaceae</taxon>
        <taxon>Roridomyces</taxon>
    </lineage>
</organism>
<dbReference type="InterPro" id="IPR036864">
    <property type="entry name" value="Zn2-C6_fun-type_DNA-bd_sf"/>
</dbReference>
<keyword evidence="3" id="KW-0805">Transcription regulation</keyword>
<sequence length="576" mass="64023">MSTSRQRVKSRTCVLCRKRKLKCDGEIPCAHCTHSRTLVVCTYIHNPTVRTELPKGSACLSCRSSKRKCDGELPCKMCETRGLECVRSATKITRKRSKHTDDPDRPPSPSKTDSTQSTETSENSTTLDLVTASPPDTPFPLSKLHDGYAEPLIFMPANDLPEYPLALLDARVPLPLARTALDKETELYFVRNLFLDHRWQYHMNLTPSKADALSRGDVSSGLIHPVLVHLAQLIGYVIANQQQSDSWVYFQGQTEGESEQLSAVAGILYGSPEFLAHMPEIDAITQLQAHTAFLLYYAMKGNIDMAVMLMEKMQGIIMGEQGRECLDAMGAASVAATPTMMMPSSSCCPETIAQEARSAFSAMVFIDLGRSLVLKLPMLLDEGIMNTFRRLAAANWTDNEMNFIVSKSALFLVDAEQLTTEWAPNLSPAAETAWSKRYWSLLASIDAHLKVVNTPFMEMSFTHEAQVLTLRGCILLSLAALVDLYSIFTPSHPAARRSHAGAVEEIARVSKMFGERDYQYLDAWVGTCWTIASRQTFAADSILNQSEQYGPSRHALNTIRECNGMLGQMRPYVLQI</sequence>
<dbReference type="Gene3D" id="4.10.240.10">
    <property type="entry name" value="Zn(2)-C6 fungal-type DNA-binding domain"/>
    <property type="match status" value="2"/>
</dbReference>
<evidence type="ECO:0000256" key="4">
    <source>
        <dbReference type="ARBA" id="ARBA00023163"/>
    </source>
</evidence>
<dbReference type="GO" id="GO:0008270">
    <property type="term" value="F:zinc ion binding"/>
    <property type="evidence" value="ECO:0007669"/>
    <property type="project" value="InterPro"/>
</dbReference>
<feature type="domain" description="Zn(2)-C6 fungal-type" evidence="7">
    <location>
        <begin position="12"/>
        <end position="43"/>
    </location>
</feature>
<proteinExistence type="predicted"/>
<dbReference type="AlphaFoldDB" id="A0AAD7AZ17"/>
<dbReference type="GO" id="GO:0005634">
    <property type="term" value="C:nucleus"/>
    <property type="evidence" value="ECO:0007669"/>
    <property type="project" value="UniProtKB-SubCell"/>
</dbReference>
<gene>
    <name evidence="8" type="ORF">FB45DRAFT_524605</name>
</gene>
<dbReference type="CDD" id="cd00067">
    <property type="entry name" value="GAL4"/>
    <property type="match status" value="2"/>
</dbReference>
<feature type="region of interest" description="Disordered" evidence="6">
    <location>
        <begin position="92"/>
        <end position="136"/>
    </location>
</feature>
<evidence type="ECO:0000313" key="9">
    <source>
        <dbReference type="Proteomes" id="UP001221142"/>
    </source>
</evidence>
<comment type="subcellular location">
    <subcellularLocation>
        <location evidence="1">Nucleus</location>
    </subcellularLocation>
</comment>
<dbReference type="InterPro" id="IPR001138">
    <property type="entry name" value="Zn2Cys6_DnaBD"/>
</dbReference>
<dbReference type="EMBL" id="JARKIF010000080">
    <property type="protein sequence ID" value="KAJ7605162.1"/>
    <property type="molecule type" value="Genomic_DNA"/>
</dbReference>
<evidence type="ECO:0000313" key="8">
    <source>
        <dbReference type="EMBL" id="KAJ7605162.1"/>
    </source>
</evidence>
<dbReference type="Pfam" id="PF00172">
    <property type="entry name" value="Zn_clus"/>
    <property type="match status" value="2"/>
</dbReference>